<dbReference type="Proteomes" id="UP000053372">
    <property type="component" value="Unassembled WGS sequence"/>
</dbReference>
<dbReference type="CDD" id="cd19357">
    <property type="entry name" value="TenA_E_At3g16990-like"/>
    <property type="match status" value="1"/>
</dbReference>
<evidence type="ECO:0000313" key="7">
    <source>
        <dbReference type="Proteomes" id="UP000053372"/>
    </source>
</evidence>
<evidence type="ECO:0000256" key="4">
    <source>
        <dbReference type="PIRSR" id="PIRSR003170-2"/>
    </source>
</evidence>
<dbReference type="OrthoDB" id="517083at2"/>
<protein>
    <recommendedName>
        <fullName evidence="2">Aminopyrimidine aminohydrolase</fullName>
        <ecNumber evidence="2">3.5.99.2</ecNumber>
    </recommendedName>
</protein>
<evidence type="ECO:0000256" key="3">
    <source>
        <dbReference type="PIRSR" id="PIRSR003170-1"/>
    </source>
</evidence>
<keyword evidence="2" id="KW-0378">Hydrolase</keyword>
<feature type="domain" description="Thiaminase-2/PQQC" evidence="5">
    <location>
        <begin position="11"/>
        <end position="205"/>
    </location>
</feature>
<name>A0A0V7ZHB3_9CYAN</name>
<dbReference type="InterPro" id="IPR016084">
    <property type="entry name" value="Haem_Oase-like_multi-hlx"/>
</dbReference>
<reference evidence="6 7" key="1">
    <citation type="journal article" date="2015" name="Genome Announc.">
        <title>Draft Genome of the Euendolithic (true boring) Cyanobacterium Mastigocoleus testarum strain BC008.</title>
        <authorList>
            <person name="Guida B.S."/>
            <person name="Garcia-Pichel F."/>
        </authorList>
    </citation>
    <scope>NUCLEOTIDE SEQUENCE [LARGE SCALE GENOMIC DNA]</scope>
    <source>
        <strain evidence="6 7">BC008</strain>
    </source>
</reference>
<evidence type="ECO:0000313" key="6">
    <source>
        <dbReference type="EMBL" id="KST63740.1"/>
    </source>
</evidence>
<evidence type="ECO:0000256" key="2">
    <source>
        <dbReference type="PIRNR" id="PIRNR003170"/>
    </source>
</evidence>
<comment type="function">
    <text evidence="2">Catalyzes an amino-pyrimidine hydrolysis reaction at the C5' of the pyrimidine moiety of thiamine compounds, a reaction that is part of a thiamine salvage pathway. Thus, catalyzes the conversion of 4-amino-5-aminomethyl-2-methylpyrimidine to 4-amino-5-hydroxymethyl-2-methylpyrimidine (HMP).</text>
</comment>
<keyword evidence="7" id="KW-1185">Reference proteome</keyword>
<dbReference type="GO" id="GO:0050334">
    <property type="term" value="F:thiaminase activity"/>
    <property type="evidence" value="ECO:0007669"/>
    <property type="project" value="UniProtKB-UniRule"/>
</dbReference>
<dbReference type="InterPro" id="IPR026285">
    <property type="entry name" value="TenA_E"/>
</dbReference>
<feature type="active site" description="Proton donor" evidence="3">
    <location>
        <position position="196"/>
    </location>
</feature>
<dbReference type="PANTHER" id="PTHR43198:SF5">
    <property type="entry name" value="BIFUNCTIONAL TENA-E PROTEIN"/>
    <property type="match status" value="1"/>
</dbReference>
<dbReference type="SUPFAM" id="SSF48613">
    <property type="entry name" value="Heme oxygenase-like"/>
    <property type="match status" value="1"/>
</dbReference>
<proteinExistence type="inferred from homology"/>
<comment type="catalytic activity">
    <reaction evidence="2">
        <text>thiamine + H2O = 5-(2-hydroxyethyl)-4-methylthiazole + 4-amino-5-hydroxymethyl-2-methylpyrimidine + H(+)</text>
        <dbReference type="Rhea" id="RHEA:17509"/>
        <dbReference type="ChEBI" id="CHEBI:15377"/>
        <dbReference type="ChEBI" id="CHEBI:15378"/>
        <dbReference type="ChEBI" id="CHEBI:16892"/>
        <dbReference type="ChEBI" id="CHEBI:17957"/>
        <dbReference type="ChEBI" id="CHEBI:18385"/>
        <dbReference type="EC" id="3.5.99.2"/>
    </reaction>
</comment>
<gene>
    <name evidence="6" type="ORF">BC008_14900</name>
</gene>
<dbReference type="EC" id="3.5.99.2" evidence="2"/>
<organism evidence="6 7">
    <name type="scientific">Mastigocoleus testarum BC008</name>
    <dbReference type="NCBI Taxonomy" id="371196"/>
    <lineage>
        <taxon>Bacteria</taxon>
        <taxon>Bacillati</taxon>
        <taxon>Cyanobacteriota</taxon>
        <taxon>Cyanophyceae</taxon>
        <taxon>Nostocales</taxon>
        <taxon>Hapalosiphonaceae</taxon>
        <taxon>Mastigocoleus</taxon>
    </lineage>
</organism>
<dbReference type="GO" id="GO:0009228">
    <property type="term" value="P:thiamine biosynthetic process"/>
    <property type="evidence" value="ECO:0007669"/>
    <property type="project" value="UniProtKB-KW"/>
</dbReference>
<dbReference type="PIRSF" id="PIRSF003170">
    <property type="entry name" value="Pet18p"/>
    <property type="match status" value="1"/>
</dbReference>
<dbReference type="RefSeq" id="WP_027846674.1">
    <property type="nucleotide sequence ID" value="NZ_LMTZ01000133.1"/>
</dbReference>
<comment type="catalytic activity">
    <reaction evidence="2">
        <text>4-amino-5-aminomethyl-2-methylpyrimidine + H2O = 4-amino-5-hydroxymethyl-2-methylpyrimidine + NH4(+)</text>
        <dbReference type="Rhea" id="RHEA:31799"/>
        <dbReference type="ChEBI" id="CHEBI:15377"/>
        <dbReference type="ChEBI" id="CHEBI:16892"/>
        <dbReference type="ChEBI" id="CHEBI:28938"/>
        <dbReference type="ChEBI" id="CHEBI:63416"/>
        <dbReference type="EC" id="3.5.99.2"/>
    </reaction>
</comment>
<dbReference type="EMBL" id="LMTZ01000133">
    <property type="protein sequence ID" value="KST63740.1"/>
    <property type="molecule type" value="Genomic_DNA"/>
</dbReference>
<evidence type="ECO:0000259" key="5">
    <source>
        <dbReference type="Pfam" id="PF03070"/>
    </source>
</evidence>
<keyword evidence="2" id="KW-0784">Thiamine biosynthesis</keyword>
<evidence type="ECO:0000256" key="1">
    <source>
        <dbReference type="ARBA" id="ARBA00004948"/>
    </source>
</evidence>
<comment type="caution">
    <text evidence="6">The sequence shown here is derived from an EMBL/GenBank/DDBJ whole genome shotgun (WGS) entry which is preliminary data.</text>
</comment>
<sequence>MTITCSQLLEKHSQAWKQATVHPFLTQCQLGTIQPQQFSTWLVQDYLFVVEFTRFVARVLANSPRHHFDILLSGLGALKDELTWFQAKAQERQLNLETEPQETCKQYCEYMKLVTTMPYAVQANTLWAIELAYNQGWQLPGKMPPPYAEFADRWGNQGFTEYVKLLEQIADEVLLTVDETVQGQAESAFLEIATREKDFWSMAMTVE</sequence>
<dbReference type="Pfam" id="PF03070">
    <property type="entry name" value="TENA_THI-4"/>
    <property type="match status" value="1"/>
</dbReference>
<comment type="similarity">
    <text evidence="2">Belongs to the TenA family.</text>
</comment>
<dbReference type="GO" id="GO:0009229">
    <property type="term" value="P:thiamine diphosphate biosynthetic process"/>
    <property type="evidence" value="ECO:0007669"/>
    <property type="project" value="UniProtKB-UniPathway"/>
</dbReference>
<comment type="pathway">
    <text evidence="1 2">Cofactor biosynthesis; thiamine diphosphate biosynthesis.</text>
</comment>
<dbReference type="AlphaFoldDB" id="A0A0V7ZHB3"/>
<feature type="binding site" evidence="4">
    <location>
        <position position="45"/>
    </location>
    <ligand>
        <name>substrate</name>
    </ligand>
</feature>
<dbReference type="UniPathway" id="UPA00060"/>
<accession>A0A0V7ZHB3</accession>
<feature type="binding site" evidence="4">
    <location>
        <position position="130"/>
    </location>
    <ligand>
        <name>substrate</name>
    </ligand>
</feature>
<dbReference type="Gene3D" id="1.20.910.10">
    <property type="entry name" value="Heme oxygenase-like"/>
    <property type="match status" value="1"/>
</dbReference>
<dbReference type="GO" id="GO:0005829">
    <property type="term" value="C:cytosol"/>
    <property type="evidence" value="ECO:0007669"/>
    <property type="project" value="TreeGrafter"/>
</dbReference>
<dbReference type="PANTHER" id="PTHR43198">
    <property type="entry name" value="BIFUNCTIONAL TH2 PROTEIN"/>
    <property type="match status" value="1"/>
</dbReference>
<dbReference type="InterPro" id="IPR050967">
    <property type="entry name" value="Thiamine_Salvage_TenA"/>
</dbReference>
<feature type="binding site" evidence="4">
    <location>
        <position position="81"/>
    </location>
    <ligand>
        <name>substrate</name>
    </ligand>
</feature>
<dbReference type="InterPro" id="IPR004305">
    <property type="entry name" value="Thiaminase-2/PQQC"/>
</dbReference>